<evidence type="ECO:0000313" key="1">
    <source>
        <dbReference type="EMBL" id="LAA86232.1"/>
    </source>
</evidence>
<name>A0A2D4IPQ7_MICLE</name>
<reference evidence="1" key="1">
    <citation type="submission" date="2017-07" db="EMBL/GenBank/DDBJ databases">
        <authorList>
            <person name="Mikheyev A."/>
            <person name="Grau M."/>
        </authorList>
    </citation>
    <scope>NUCLEOTIDE SEQUENCE</scope>
    <source>
        <tissue evidence="1">Venom_gland</tissue>
    </source>
</reference>
<reference evidence="1" key="2">
    <citation type="submission" date="2017-11" db="EMBL/GenBank/DDBJ databases">
        <title>Coralsnake Venomics: Analyses of Venom Gland Transcriptomes and Proteomes of Six Brazilian Taxa.</title>
        <authorList>
            <person name="Aird S.D."/>
            <person name="Jorge da Silva N."/>
            <person name="Qiu L."/>
            <person name="Villar-Briones A."/>
            <person name="Aparecida-Saddi V."/>
            <person name="Campos-Telles M.P."/>
            <person name="Grau M."/>
            <person name="Mikheyev A.S."/>
        </authorList>
    </citation>
    <scope>NUCLEOTIDE SEQUENCE</scope>
    <source>
        <tissue evidence="1">Venom_gland</tissue>
    </source>
</reference>
<dbReference type="AlphaFoldDB" id="A0A2D4IPQ7"/>
<proteinExistence type="predicted"/>
<organism evidence="1">
    <name type="scientific">Micrurus lemniscatus lemniscatus</name>
    <dbReference type="NCBI Taxonomy" id="129467"/>
    <lineage>
        <taxon>Eukaryota</taxon>
        <taxon>Metazoa</taxon>
        <taxon>Chordata</taxon>
        <taxon>Craniata</taxon>
        <taxon>Vertebrata</taxon>
        <taxon>Euteleostomi</taxon>
        <taxon>Lepidosauria</taxon>
        <taxon>Squamata</taxon>
        <taxon>Bifurcata</taxon>
        <taxon>Unidentata</taxon>
        <taxon>Episquamata</taxon>
        <taxon>Toxicofera</taxon>
        <taxon>Serpentes</taxon>
        <taxon>Colubroidea</taxon>
        <taxon>Elapidae</taxon>
        <taxon>Elapinae</taxon>
        <taxon>Micrurus</taxon>
    </lineage>
</organism>
<protein>
    <submittedName>
        <fullName evidence="1">Uncharacterized protein</fullName>
    </submittedName>
</protein>
<dbReference type="EMBL" id="IACK01118662">
    <property type="protein sequence ID" value="LAA86232.1"/>
    <property type="molecule type" value="Transcribed_RNA"/>
</dbReference>
<sequence length="144" mass="17104">MMKIYGTQSLILVVLFFLFLFLFWVVFLQSKPSADNDKHEGEIKIYIQTKKWDFQDKKQKHRSKTGQHKAESQGKAQISIKSLKWDYKQQIIANKMYLVKYTHAQLPIKMKKKEVQLLLCSCIKLATFFTSNMKEQDRHENKLS</sequence>
<accession>A0A2D4IPQ7</accession>